<evidence type="ECO:0000256" key="2">
    <source>
        <dbReference type="ARBA" id="ARBA00005893"/>
    </source>
</evidence>
<dbReference type="NCBIfam" id="TIGR01670">
    <property type="entry name" value="KdsC-phosphatas"/>
    <property type="match status" value="1"/>
</dbReference>
<gene>
    <name evidence="8" type="ORF">UX31_C0011G0032</name>
</gene>
<evidence type="ECO:0000313" key="8">
    <source>
        <dbReference type="EMBL" id="KKU21840.1"/>
    </source>
</evidence>
<evidence type="ECO:0000313" key="9">
    <source>
        <dbReference type="Proteomes" id="UP000034107"/>
    </source>
</evidence>
<name>A0A0G1RLN2_9BACT</name>
<protein>
    <submittedName>
        <fullName evidence="8">3-deoxy-D-manno-octulosonate 8-phosphate phosphatase, YrbI family</fullName>
    </submittedName>
</protein>
<dbReference type="InterPro" id="IPR010023">
    <property type="entry name" value="KdsC_fam"/>
</dbReference>
<dbReference type="PANTHER" id="PTHR21485">
    <property type="entry name" value="HAD SUPERFAMILY MEMBERS CMAS AND KDSC"/>
    <property type="match status" value="1"/>
</dbReference>
<keyword evidence="6 7" id="KW-0460">Magnesium</keyword>
<dbReference type="FunFam" id="3.40.50.1000:FF:000029">
    <property type="entry name" value="3-deoxy-D-manno-octulosonate 8-phosphate phosphatase KdsC"/>
    <property type="match status" value="1"/>
</dbReference>
<comment type="cofactor">
    <cofactor evidence="1 7">
        <name>Mg(2+)</name>
        <dbReference type="ChEBI" id="CHEBI:18420"/>
    </cofactor>
</comment>
<dbReference type="PATRIC" id="fig|1618732.3.peg.515"/>
<dbReference type="InterPro" id="IPR050793">
    <property type="entry name" value="CMP-NeuNAc_synthase"/>
</dbReference>
<comment type="caution">
    <text evidence="8">The sequence shown here is derived from an EMBL/GenBank/DDBJ whole genome shotgun (WGS) entry which is preliminary data.</text>
</comment>
<accession>A0A0G1RLN2</accession>
<evidence type="ECO:0000256" key="5">
    <source>
        <dbReference type="ARBA" id="ARBA00022801"/>
    </source>
</evidence>
<evidence type="ECO:0000256" key="6">
    <source>
        <dbReference type="ARBA" id="ARBA00022842"/>
    </source>
</evidence>
<reference evidence="8 9" key="1">
    <citation type="journal article" date="2015" name="Nature">
        <title>rRNA introns, odd ribosomes, and small enigmatic genomes across a large radiation of phyla.</title>
        <authorList>
            <person name="Brown C.T."/>
            <person name="Hug L.A."/>
            <person name="Thomas B.C."/>
            <person name="Sharon I."/>
            <person name="Castelle C.J."/>
            <person name="Singh A."/>
            <person name="Wilkins M.J."/>
            <person name="Williams K.H."/>
            <person name="Banfield J.F."/>
        </authorList>
    </citation>
    <scope>NUCLEOTIDE SEQUENCE [LARGE SCALE GENOMIC DNA]</scope>
</reference>
<evidence type="ECO:0000256" key="1">
    <source>
        <dbReference type="ARBA" id="ARBA00001946"/>
    </source>
</evidence>
<comment type="similarity">
    <text evidence="2">Belongs to the KdsC family.</text>
</comment>
<dbReference type="AlphaFoldDB" id="A0A0G1RLN2"/>
<dbReference type="EMBL" id="LCLS01000011">
    <property type="protein sequence ID" value="KKU21840.1"/>
    <property type="molecule type" value="Genomic_DNA"/>
</dbReference>
<evidence type="ECO:0000256" key="3">
    <source>
        <dbReference type="ARBA" id="ARBA00011881"/>
    </source>
</evidence>
<feature type="binding site" evidence="7">
    <location>
        <position position="21"/>
    </location>
    <ligand>
        <name>Mg(2+)</name>
        <dbReference type="ChEBI" id="CHEBI:18420"/>
    </ligand>
</feature>
<feature type="binding site" evidence="7">
    <location>
        <position position="113"/>
    </location>
    <ligand>
        <name>Mg(2+)</name>
        <dbReference type="ChEBI" id="CHEBI:18420"/>
    </ligand>
</feature>
<dbReference type="InterPro" id="IPR036412">
    <property type="entry name" value="HAD-like_sf"/>
</dbReference>
<evidence type="ECO:0000256" key="4">
    <source>
        <dbReference type="ARBA" id="ARBA00022723"/>
    </source>
</evidence>
<dbReference type="Gene3D" id="3.40.50.1000">
    <property type="entry name" value="HAD superfamily/HAD-like"/>
    <property type="match status" value="1"/>
</dbReference>
<dbReference type="GO" id="GO:0046872">
    <property type="term" value="F:metal ion binding"/>
    <property type="evidence" value="ECO:0007669"/>
    <property type="project" value="UniProtKB-KW"/>
</dbReference>
<feature type="binding site" evidence="7">
    <location>
        <position position="23"/>
    </location>
    <ligand>
        <name>substrate</name>
    </ligand>
</feature>
<dbReference type="SFLD" id="SFLDG01138">
    <property type="entry name" value="C1.6.2:_Deoxy-d-mannose-octulo"/>
    <property type="match status" value="1"/>
</dbReference>
<dbReference type="Proteomes" id="UP000034107">
    <property type="component" value="Unassembled WGS sequence"/>
</dbReference>
<evidence type="ECO:0000256" key="7">
    <source>
        <dbReference type="PIRSR" id="PIRSR006118-2"/>
    </source>
</evidence>
<dbReference type="GO" id="GO:0008781">
    <property type="term" value="F:N-acylneuraminate cytidylyltransferase activity"/>
    <property type="evidence" value="ECO:0007669"/>
    <property type="project" value="TreeGrafter"/>
</dbReference>
<dbReference type="SFLD" id="SFLDG01136">
    <property type="entry name" value="C1.6:_Phosphoserine_Phosphatas"/>
    <property type="match status" value="1"/>
</dbReference>
<dbReference type="SUPFAM" id="SSF56784">
    <property type="entry name" value="HAD-like"/>
    <property type="match status" value="1"/>
</dbReference>
<dbReference type="Pfam" id="PF08282">
    <property type="entry name" value="Hydrolase_3"/>
    <property type="match status" value="1"/>
</dbReference>
<dbReference type="GO" id="GO:0016788">
    <property type="term" value="F:hydrolase activity, acting on ester bonds"/>
    <property type="evidence" value="ECO:0007669"/>
    <property type="project" value="InterPro"/>
</dbReference>
<keyword evidence="4 7" id="KW-0479">Metal-binding</keyword>
<dbReference type="SFLD" id="SFLDS00003">
    <property type="entry name" value="Haloacid_Dehalogenase"/>
    <property type="match status" value="1"/>
</dbReference>
<dbReference type="PIRSF" id="PIRSF006118">
    <property type="entry name" value="KDO8-P_Ptase"/>
    <property type="match status" value="1"/>
</dbReference>
<dbReference type="InterPro" id="IPR023214">
    <property type="entry name" value="HAD_sf"/>
</dbReference>
<proteinExistence type="inferred from homology"/>
<keyword evidence="5" id="KW-0378">Hydrolase</keyword>
<sequence>MKLSKKNLIENFKKIKLLVLDFDGVLTDGLVYVDQDGYEMVRCSRRDSMGTNLLQKAGVKVFVVSKEKNRVVGVRAKKMGIDHIQSVDDKVTVLKKLSKKLGINPTDICYVGDDLNDFEVMKLTGVSVAVADADDKIKNIASYITIKKGGQGAVREVCDMIINSKE</sequence>
<comment type="subunit">
    <text evidence="3">Homotetramer.</text>
</comment>
<organism evidence="8 9">
    <name type="scientific">Candidatus Nomurabacteria bacterium GW2011_GWA1_46_11</name>
    <dbReference type="NCBI Taxonomy" id="1618732"/>
    <lineage>
        <taxon>Bacteria</taxon>
        <taxon>Candidatus Nomuraibacteriota</taxon>
    </lineage>
</organism>
<dbReference type="PANTHER" id="PTHR21485:SF3">
    <property type="entry name" value="N-ACYLNEURAMINATE CYTIDYLYLTRANSFERASE"/>
    <property type="match status" value="1"/>
</dbReference>